<keyword evidence="4" id="KW-1185">Reference proteome</keyword>
<dbReference type="Proteomes" id="UP000215914">
    <property type="component" value="Unassembled WGS sequence"/>
</dbReference>
<sequence>MIKSRVLKNGVQFGRRSGQWPQNPHFRPLENLKESARERHVIHKMVDFSGVFEDMCRLRCDHPRTEFQDQLEILLELETHGSDVNSLRIRLKEMLSLKDKLEALETGKKIPKIILRLSVLKLKNATKTLC</sequence>
<evidence type="ECO:0000313" key="4">
    <source>
        <dbReference type="Proteomes" id="UP000215914"/>
    </source>
</evidence>
<dbReference type="Gramene" id="mRNA:HanXRQr2_Chr10g0426231">
    <property type="protein sequence ID" value="CDS:HanXRQr2_Chr10g0426231.1"/>
    <property type="gene ID" value="HanXRQr2_Chr10g0426231"/>
</dbReference>
<evidence type="ECO:0000313" key="3">
    <source>
        <dbReference type="EMBL" id="KAF5785237.1"/>
    </source>
</evidence>
<protein>
    <submittedName>
        <fullName evidence="3">Uncharacterized protein</fullName>
    </submittedName>
</protein>
<name>A0A9K3HVE0_HELAN</name>
<dbReference type="AlphaFoldDB" id="A0A9K3HVE0"/>
<reference evidence="3" key="2">
    <citation type="submission" date="2020-06" db="EMBL/GenBank/DDBJ databases">
        <title>Helianthus annuus Genome sequencing and assembly Release 2.</title>
        <authorList>
            <person name="Gouzy J."/>
            <person name="Langlade N."/>
            <person name="Munos S."/>
        </authorList>
    </citation>
    <scope>NUCLEOTIDE SEQUENCE</scope>
    <source>
        <tissue evidence="3">Leaves</tissue>
    </source>
</reference>
<organism evidence="3 4">
    <name type="scientific">Helianthus annuus</name>
    <name type="common">Common sunflower</name>
    <dbReference type="NCBI Taxonomy" id="4232"/>
    <lineage>
        <taxon>Eukaryota</taxon>
        <taxon>Viridiplantae</taxon>
        <taxon>Streptophyta</taxon>
        <taxon>Embryophyta</taxon>
        <taxon>Tracheophyta</taxon>
        <taxon>Spermatophyta</taxon>
        <taxon>Magnoliopsida</taxon>
        <taxon>eudicotyledons</taxon>
        <taxon>Gunneridae</taxon>
        <taxon>Pentapetalae</taxon>
        <taxon>asterids</taxon>
        <taxon>campanulids</taxon>
        <taxon>Asterales</taxon>
        <taxon>Asteraceae</taxon>
        <taxon>Asteroideae</taxon>
        <taxon>Heliantheae alliance</taxon>
        <taxon>Heliantheae</taxon>
        <taxon>Helianthus</taxon>
    </lineage>
</organism>
<dbReference type="EMBL" id="MNCJ02000325">
    <property type="protein sequence ID" value="KAF5785237.1"/>
    <property type="molecule type" value="Genomic_DNA"/>
</dbReference>
<evidence type="ECO:0000256" key="1">
    <source>
        <dbReference type="ARBA" id="ARBA00022448"/>
    </source>
</evidence>
<accession>A0A9K3HVE0</accession>
<proteinExistence type="predicted"/>
<dbReference type="Pfam" id="PF05266">
    <property type="entry name" value="DUF724"/>
    <property type="match status" value="1"/>
</dbReference>
<comment type="caution">
    <text evidence="3">The sequence shown here is derived from an EMBL/GenBank/DDBJ whole genome shotgun (WGS) entry which is preliminary data.</text>
</comment>
<keyword evidence="2" id="KW-0341">Growth regulation</keyword>
<gene>
    <name evidence="3" type="ORF">HanXRQr2_Chr10g0426231</name>
</gene>
<keyword evidence="1" id="KW-0813">Transport</keyword>
<reference evidence="3" key="1">
    <citation type="journal article" date="2017" name="Nature">
        <title>The sunflower genome provides insights into oil metabolism, flowering and Asterid evolution.</title>
        <authorList>
            <person name="Badouin H."/>
            <person name="Gouzy J."/>
            <person name="Grassa C.J."/>
            <person name="Murat F."/>
            <person name="Staton S.E."/>
            <person name="Cottret L."/>
            <person name="Lelandais-Briere C."/>
            <person name="Owens G.L."/>
            <person name="Carrere S."/>
            <person name="Mayjonade B."/>
            <person name="Legrand L."/>
            <person name="Gill N."/>
            <person name="Kane N.C."/>
            <person name="Bowers J.E."/>
            <person name="Hubner S."/>
            <person name="Bellec A."/>
            <person name="Berard A."/>
            <person name="Berges H."/>
            <person name="Blanchet N."/>
            <person name="Boniface M.C."/>
            <person name="Brunel D."/>
            <person name="Catrice O."/>
            <person name="Chaidir N."/>
            <person name="Claudel C."/>
            <person name="Donnadieu C."/>
            <person name="Faraut T."/>
            <person name="Fievet G."/>
            <person name="Helmstetter N."/>
            <person name="King M."/>
            <person name="Knapp S.J."/>
            <person name="Lai Z."/>
            <person name="Le Paslier M.C."/>
            <person name="Lippi Y."/>
            <person name="Lorenzon L."/>
            <person name="Mandel J.R."/>
            <person name="Marage G."/>
            <person name="Marchand G."/>
            <person name="Marquand E."/>
            <person name="Bret-Mestries E."/>
            <person name="Morien E."/>
            <person name="Nambeesan S."/>
            <person name="Nguyen T."/>
            <person name="Pegot-Espagnet P."/>
            <person name="Pouilly N."/>
            <person name="Raftis F."/>
            <person name="Sallet E."/>
            <person name="Schiex T."/>
            <person name="Thomas J."/>
            <person name="Vandecasteele C."/>
            <person name="Vares D."/>
            <person name="Vear F."/>
            <person name="Vautrin S."/>
            <person name="Crespi M."/>
            <person name="Mangin B."/>
            <person name="Burke J.M."/>
            <person name="Salse J."/>
            <person name="Munos S."/>
            <person name="Vincourt P."/>
            <person name="Rieseberg L.H."/>
            <person name="Langlade N.B."/>
        </authorList>
    </citation>
    <scope>NUCLEOTIDE SEQUENCE</scope>
    <source>
        <tissue evidence="3">Leaves</tissue>
    </source>
</reference>
<dbReference type="InterPro" id="IPR007930">
    <property type="entry name" value="DUF724"/>
</dbReference>
<evidence type="ECO:0000256" key="2">
    <source>
        <dbReference type="ARBA" id="ARBA00022604"/>
    </source>
</evidence>